<dbReference type="PANTHER" id="PTHR46261">
    <property type="entry name" value="HIGH MOBILITY GROUP B PROTEIN 4-RELATED"/>
    <property type="match status" value="1"/>
</dbReference>
<comment type="caution">
    <text evidence="8">The sequence shown here is derived from an EMBL/GenBank/DDBJ whole genome shotgun (WGS) entry which is preliminary data.</text>
</comment>
<dbReference type="GO" id="GO:0003682">
    <property type="term" value="F:chromatin binding"/>
    <property type="evidence" value="ECO:0007669"/>
    <property type="project" value="UniProtKB-ARBA"/>
</dbReference>
<evidence type="ECO:0000313" key="8">
    <source>
        <dbReference type="EMBL" id="CAA0842016.1"/>
    </source>
</evidence>
<feature type="region of interest" description="Disordered" evidence="6">
    <location>
        <begin position="54"/>
        <end position="140"/>
    </location>
</feature>
<dbReference type="PROSITE" id="PS50118">
    <property type="entry name" value="HMG_BOX_2"/>
    <property type="match status" value="1"/>
</dbReference>
<keyword evidence="3 5" id="KW-0238">DNA-binding</keyword>
<feature type="region of interest" description="Disordered" evidence="6">
    <location>
        <begin position="1"/>
        <end position="42"/>
    </location>
</feature>
<organism evidence="8 9">
    <name type="scientific">Striga hermonthica</name>
    <name type="common">Purple witchweed</name>
    <name type="synonym">Buchnera hermonthica</name>
    <dbReference type="NCBI Taxonomy" id="68872"/>
    <lineage>
        <taxon>Eukaryota</taxon>
        <taxon>Viridiplantae</taxon>
        <taxon>Streptophyta</taxon>
        <taxon>Embryophyta</taxon>
        <taxon>Tracheophyta</taxon>
        <taxon>Spermatophyta</taxon>
        <taxon>Magnoliopsida</taxon>
        <taxon>eudicotyledons</taxon>
        <taxon>Gunneridae</taxon>
        <taxon>Pentapetalae</taxon>
        <taxon>asterids</taxon>
        <taxon>lamiids</taxon>
        <taxon>Lamiales</taxon>
        <taxon>Orobanchaceae</taxon>
        <taxon>Buchnereae</taxon>
        <taxon>Striga</taxon>
    </lineage>
</organism>
<dbReference type="InterPro" id="IPR009071">
    <property type="entry name" value="HMG_box_dom"/>
</dbReference>
<keyword evidence="9" id="KW-1185">Reference proteome</keyword>
<protein>
    <submittedName>
        <fullName evidence="8">High mobility group B protein 3</fullName>
    </submittedName>
</protein>
<dbReference type="InterPro" id="IPR036910">
    <property type="entry name" value="HMG_box_dom_sf"/>
</dbReference>
<dbReference type="CDD" id="cd22005">
    <property type="entry name" value="HMG-box_AtHMGB1-like"/>
    <property type="match status" value="1"/>
</dbReference>
<feature type="compositionally biased region" description="Basic and acidic residues" evidence="6">
    <location>
        <begin position="25"/>
        <end position="35"/>
    </location>
</feature>
<evidence type="ECO:0000256" key="1">
    <source>
        <dbReference type="ARBA" id="ARBA00004123"/>
    </source>
</evidence>
<dbReference type="SUPFAM" id="SSF47095">
    <property type="entry name" value="HMG-box"/>
    <property type="match status" value="1"/>
</dbReference>
<dbReference type="SMART" id="SM00398">
    <property type="entry name" value="HMG"/>
    <property type="match status" value="1"/>
</dbReference>
<feature type="compositionally biased region" description="Basic and acidic residues" evidence="6">
    <location>
        <begin position="71"/>
        <end position="109"/>
    </location>
</feature>
<dbReference type="GO" id="GO:0000785">
    <property type="term" value="C:chromatin"/>
    <property type="evidence" value="ECO:0007669"/>
    <property type="project" value="UniProtKB-ARBA"/>
</dbReference>
<evidence type="ECO:0000256" key="5">
    <source>
        <dbReference type="PROSITE-ProRule" id="PRU00267"/>
    </source>
</evidence>
<feature type="DNA-binding region" description="HMG box" evidence="5">
    <location>
        <begin position="36"/>
        <end position="105"/>
    </location>
</feature>
<dbReference type="GO" id="GO:0003677">
    <property type="term" value="F:DNA binding"/>
    <property type="evidence" value="ECO:0007669"/>
    <property type="project" value="UniProtKB-UniRule"/>
</dbReference>
<dbReference type="AlphaFoldDB" id="A0A9N7NST6"/>
<dbReference type="Gene3D" id="1.10.30.10">
    <property type="entry name" value="High mobility group box domain"/>
    <property type="match status" value="1"/>
</dbReference>
<dbReference type="Proteomes" id="UP001153555">
    <property type="component" value="Unassembled WGS sequence"/>
</dbReference>
<dbReference type="PANTHER" id="PTHR46261:SF18">
    <property type="entry name" value="DNA-BINDING PROTEIN MNB1B"/>
    <property type="match status" value="1"/>
</dbReference>
<accession>A0A9N7NST6</accession>
<evidence type="ECO:0000313" key="9">
    <source>
        <dbReference type="Proteomes" id="UP001153555"/>
    </source>
</evidence>
<gene>
    <name evidence="8" type="ORF">SHERM_07886</name>
</gene>
<keyword evidence="4 5" id="KW-0539">Nucleus</keyword>
<dbReference type="InterPro" id="IPR031061">
    <property type="entry name" value="HMGB_plant"/>
</dbReference>
<evidence type="ECO:0000256" key="2">
    <source>
        <dbReference type="ARBA" id="ARBA00008774"/>
    </source>
</evidence>
<dbReference type="OrthoDB" id="1919336at2759"/>
<dbReference type="EMBL" id="CACSLK010034598">
    <property type="protein sequence ID" value="CAA0842016.1"/>
    <property type="molecule type" value="Genomic_DNA"/>
</dbReference>
<dbReference type="GO" id="GO:0006325">
    <property type="term" value="P:chromatin organization"/>
    <property type="evidence" value="ECO:0007669"/>
    <property type="project" value="UniProtKB-ARBA"/>
</dbReference>
<proteinExistence type="inferred from homology"/>
<feature type="compositionally biased region" description="Basic and acidic residues" evidence="6">
    <location>
        <begin position="8"/>
        <end position="17"/>
    </location>
</feature>
<name>A0A9N7NST6_STRHE</name>
<feature type="compositionally biased region" description="Acidic residues" evidence="6">
    <location>
        <begin position="127"/>
        <end position="140"/>
    </location>
</feature>
<reference evidence="8" key="1">
    <citation type="submission" date="2019-12" db="EMBL/GenBank/DDBJ databases">
        <authorList>
            <person name="Scholes J."/>
        </authorList>
    </citation>
    <scope>NUCLEOTIDE SEQUENCE</scope>
</reference>
<comment type="subcellular location">
    <subcellularLocation>
        <location evidence="1">Nucleus</location>
    </subcellularLocation>
</comment>
<evidence type="ECO:0000259" key="7">
    <source>
        <dbReference type="PROSITE" id="PS50118"/>
    </source>
</evidence>
<feature type="domain" description="HMG box" evidence="7">
    <location>
        <begin position="36"/>
        <end position="105"/>
    </location>
</feature>
<sequence>MKGGSSKADSRKADSRLAVKKQTKKEKQAAKDPNKPKRAPSAFFVFMETFRQQYKEKHPKNKSVSAVGKAAGEKWKSMSDEEKAPFVAKAEKRKKEYERQMEAYNRKLSGEGGDDDDDASDKSKSEVDDEDDEEGSEEEE</sequence>
<evidence type="ECO:0000256" key="3">
    <source>
        <dbReference type="ARBA" id="ARBA00023125"/>
    </source>
</evidence>
<dbReference type="GO" id="GO:0030527">
    <property type="term" value="F:structural constituent of chromatin"/>
    <property type="evidence" value="ECO:0007669"/>
    <property type="project" value="UniProtKB-ARBA"/>
</dbReference>
<comment type="similarity">
    <text evidence="2">Belongs to the HMGB family.</text>
</comment>
<evidence type="ECO:0000256" key="4">
    <source>
        <dbReference type="ARBA" id="ARBA00023242"/>
    </source>
</evidence>
<dbReference type="GO" id="GO:0005634">
    <property type="term" value="C:nucleus"/>
    <property type="evidence" value="ECO:0007669"/>
    <property type="project" value="UniProtKB-SubCell"/>
</dbReference>
<dbReference type="Pfam" id="PF00505">
    <property type="entry name" value="HMG_box"/>
    <property type="match status" value="1"/>
</dbReference>
<evidence type="ECO:0000256" key="6">
    <source>
        <dbReference type="SAM" id="MobiDB-lite"/>
    </source>
</evidence>